<dbReference type="InterPro" id="IPR036942">
    <property type="entry name" value="Beta-barrel_TonB_sf"/>
</dbReference>
<sequence>MKITYSFLVTTILSLSFSFSQNREKDTIDSQTVNVVKPYTPTISDAFKIKDNPSLEDKNTIQKKEVRYNIFSIPVASTFTPAKGKAANVDKRPPAKLYDNYLTGGVGSFTNIMGELYLNHALNNTENVGGYFSHHSSGGGIEGVQLDDSFSKTALNANYSQKLSDFSWKIDLGADLQSYNWYGLPEGVFDQTEINMIDPSISYTGFEVGGNINFEDAIIEGGNVRFRRFGDARDSGENRFLADTRFAIPILDEEIKIGLRVDYLNGNFDRNYITEEGLNYGNTTFGASGYYEMIEDDLTLQLGLNFVYLRDSETEDNEFYIFPNFEASYRLVDDILISYAGIKGDLIQNSFYDITQENPFVSPTVLIAPTDRSYDAYLGLKGRLSNNVSYNIKGRYIADRFKPLFKLNDAQTFAEEDYQYGNSFNLVYDNVKTLSVAGELNIAVNRNFNLRIQGEYFNYSTTNEREAWNLPDITGNVFLDYQISEKWFAGGSLYYMGQRKDEFQLDGTLVDTDPTLITLDAYFDANAHVGYKITDQFSVFAKANNIANNNYQRWANFPVQNFQALAGATYQFDF</sequence>
<keyword evidence="3" id="KW-0998">Cell outer membrane</keyword>
<evidence type="ECO:0000256" key="1">
    <source>
        <dbReference type="ARBA" id="ARBA00004442"/>
    </source>
</evidence>
<name>A0ABV8AH64_9FLAO</name>
<dbReference type="EMBL" id="JBHSAT010000004">
    <property type="protein sequence ID" value="MFC3877117.1"/>
    <property type="molecule type" value="Genomic_DNA"/>
</dbReference>
<comment type="caution">
    <text evidence="4">The sequence shown here is derived from an EMBL/GenBank/DDBJ whole genome shotgun (WGS) entry which is preliminary data.</text>
</comment>
<accession>A0ABV8AH64</accession>
<evidence type="ECO:0000256" key="3">
    <source>
        <dbReference type="ARBA" id="ARBA00023237"/>
    </source>
</evidence>
<dbReference type="SUPFAM" id="SSF56935">
    <property type="entry name" value="Porins"/>
    <property type="match status" value="1"/>
</dbReference>
<keyword evidence="5" id="KW-1185">Reference proteome</keyword>
<proteinExistence type="predicted"/>
<evidence type="ECO:0000313" key="4">
    <source>
        <dbReference type="EMBL" id="MFC3877117.1"/>
    </source>
</evidence>
<keyword evidence="2" id="KW-0472">Membrane</keyword>
<protein>
    <submittedName>
        <fullName evidence="4">TonB-dependent receptor</fullName>
    </submittedName>
</protein>
<reference evidence="5" key="1">
    <citation type="journal article" date="2019" name="Int. J. Syst. Evol. Microbiol.">
        <title>The Global Catalogue of Microorganisms (GCM) 10K type strain sequencing project: providing services to taxonomists for standard genome sequencing and annotation.</title>
        <authorList>
            <consortium name="The Broad Institute Genomics Platform"/>
            <consortium name="The Broad Institute Genome Sequencing Center for Infectious Disease"/>
            <person name="Wu L."/>
            <person name="Ma J."/>
        </authorList>
    </citation>
    <scope>NUCLEOTIDE SEQUENCE [LARGE SCALE GENOMIC DNA]</scope>
    <source>
        <strain evidence="5">CECT 8979</strain>
    </source>
</reference>
<evidence type="ECO:0000313" key="5">
    <source>
        <dbReference type="Proteomes" id="UP001595812"/>
    </source>
</evidence>
<keyword evidence="4" id="KW-0675">Receptor</keyword>
<evidence type="ECO:0000256" key="2">
    <source>
        <dbReference type="ARBA" id="ARBA00023136"/>
    </source>
</evidence>
<dbReference type="Gene3D" id="2.40.170.20">
    <property type="entry name" value="TonB-dependent receptor, beta-barrel domain"/>
    <property type="match status" value="1"/>
</dbReference>
<gene>
    <name evidence="4" type="ORF">ACFOSX_07710</name>
</gene>
<comment type="subcellular location">
    <subcellularLocation>
        <location evidence="1">Cell outer membrane</location>
    </subcellularLocation>
</comment>
<dbReference type="RefSeq" id="WP_386098792.1">
    <property type="nucleotide sequence ID" value="NZ_JBHSAT010000004.1"/>
</dbReference>
<dbReference type="Proteomes" id="UP001595812">
    <property type="component" value="Unassembled WGS sequence"/>
</dbReference>
<organism evidence="4 5">
    <name type="scientific">Winogradskyella maritima</name>
    <dbReference type="NCBI Taxonomy" id="1517766"/>
    <lineage>
        <taxon>Bacteria</taxon>
        <taxon>Pseudomonadati</taxon>
        <taxon>Bacteroidota</taxon>
        <taxon>Flavobacteriia</taxon>
        <taxon>Flavobacteriales</taxon>
        <taxon>Flavobacteriaceae</taxon>
        <taxon>Winogradskyella</taxon>
    </lineage>
</organism>